<dbReference type="GO" id="GO:0003824">
    <property type="term" value="F:catalytic activity"/>
    <property type="evidence" value="ECO:0007669"/>
    <property type="project" value="InterPro"/>
</dbReference>
<evidence type="ECO:0000256" key="1">
    <source>
        <dbReference type="SAM" id="MobiDB-lite"/>
    </source>
</evidence>
<dbReference type="NCBIfam" id="TIGR03252">
    <property type="entry name" value="HhH-GPD-type base excision DNA repair protein"/>
    <property type="match status" value="1"/>
</dbReference>
<comment type="caution">
    <text evidence="3">The sequence shown here is derived from an EMBL/GenBank/DDBJ whole genome shotgun (WGS) entry which is preliminary data.</text>
</comment>
<reference evidence="3 4" key="1">
    <citation type="journal article" date="2019" name="Emerg. Microbes Infect.">
        <title>Comprehensive subspecies identification of 175 nontuberculous mycobacteria species based on 7547 genomic profiles.</title>
        <authorList>
            <person name="Matsumoto Y."/>
            <person name="Kinjo T."/>
            <person name="Motooka D."/>
            <person name="Nabeya D."/>
            <person name="Jung N."/>
            <person name="Uechi K."/>
            <person name="Horii T."/>
            <person name="Iida T."/>
            <person name="Fujita J."/>
            <person name="Nakamura S."/>
        </authorList>
    </citation>
    <scope>NUCLEOTIDE SEQUENCE [LARGE SCALE GENOMIC DNA]</scope>
    <source>
        <strain evidence="3 4">JCM 30723</strain>
    </source>
</reference>
<dbReference type="Proteomes" id="UP000465305">
    <property type="component" value="Unassembled WGS sequence"/>
</dbReference>
<organism evidence="3 4">
    <name type="scientific">Mycolicibacter algericus</name>
    <name type="common">Mycobacterium algericum</name>
    <dbReference type="NCBI Taxonomy" id="1288388"/>
    <lineage>
        <taxon>Bacteria</taxon>
        <taxon>Bacillati</taxon>
        <taxon>Actinomycetota</taxon>
        <taxon>Actinomycetes</taxon>
        <taxon>Mycobacteriales</taxon>
        <taxon>Mycobacteriaceae</taxon>
        <taxon>Mycolicibacter</taxon>
    </lineage>
</organism>
<feature type="compositionally biased region" description="Low complexity" evidence="1">
    <location>
        <begin position="217"/>
        <end position="228"/>
    </location>
</feature>
<name>A0A7I9Y684_MYCAL</name>
<evidence type="ECO:0000313" key="3">
    <source>
        <dbReference type="EMBL" id="GFG84132.1"/>
    </source>
</evidence>
<dbReference type="InterPro" id="IPR011257">
    <property type="entry name" value="DNA_glycosylase"/>
</dbReference>
<protein>
    <recommendedName>
        <fullName evidence="2">HhH-GPD domain-containing protein</fullName>
    </recommendedName>
</protein>
<feature type="region of interest" description="Disordered" evidence="1">
    <location>
        <begin position="209"/>
        <end position="235"/>
    </location>
</feature>
<dbReference type="InterPro" id="IPR017658">
    <property type="entry name" value="HhH-GPD_base_excis"/>
</dbReference>
<evidence type="ECO:0000259" key="2">
    <source>
        <dbReference type="Pfam" id="PF00730"/>
    </source>
</evidence>
<dbReference type="AlphaFoldDB" id="A0A7I9Y684"/>
<feature type="region of interest" description="Disordered" evidence="1">
    <location>
        <begin position="1"/>
        <end position="27"/>
    </location>
</feature>
<dbReference type="InterPro" id="IPR003265">
    <property type="entry name" value="HhH-GPD_domain"/>
</dbReference>
<dbReference type="Pfam" id="PF00730">
    <property type="entry name" value="HhH-GPD"/>
    <property type="match status" value="1"/>
</dbReference>
<feature type="domain" description="HhH-GPD" evidence="2">
    <location>
        <begin position="58"/>
        <end position="222"/>
    </location>
</feature>
<evidence type="ECO:0000313" key="4">
    <source>
        <dbReference type="Proteomes" id="UP000465305"/>
    </source>
</evidence>
<dbReference type="SUPFAM" id="SSF48150">
    <property type="entry name" value="DNA-glycosylase"/>
    <property type="match status" value="1"/>
</dbReference>
<accession>A0A7I9Y684</accession>
<proteinExistence type="predicted"/>
<feature type="compositionally biased region" description="Polar residues" evidence="1">
    <location>
        <begin position="9"/>
        <end position="27"/>
    </location>
</feature>
<sequence>MAASCKSVVVNTVPQSTDTDTRTAESGSFYTDGVPKLQLVGDTDADALLGADPFALLVGMLLDQQVPMEVAFAGPKKIADRMGGLDPHDIAGRDPEEFAALCAEKPAVHRFPGSMAGRIQALARAVIDQYGGDTTALWTAGEPDGAEVLKRLKALPGFGEQKARIFLALLGKQYGVTPPGWRAAAGAYGEDGTHLSIADVVDEASLQQVRSTKKAQKQAAKQARTAESATERRRQ</sequence>
<dbReference type="Gene3D" id="1.10.340.30">
    <property type="entry name" value="Hypothetical protein, domain 2"/>
    <property type="match status" value="1"/>
</dbReference>
<gene>
    <name evidence="3" type="ORF">MALGJ_08080</name>
</gene>
<dbReference type="GO" id="GO:0006284">
    <property type="term" value="P:base-excision repair"/>
    <property type="evidence" value="ECO:0007669"/>
    <property type="project" value="InterPro"/>
</dbReference>
<dbReference type="EMBL" id="BLKY01000001">
    <property type="protein sequence ID" value="GFG84132.1"/>
    <property type="molecule type" value="Genomic_DNA"/>
</dbReference>